<evidence type="ECO:0000256" key="1">
    <source>
        <dbReference type="ARBA" id="ARBA00022801"/>
    </source>
</evidence>
<dbReference type="SMART" id="SM00471">
    <property type="entry name" value="HDc"/>
    <property type="match status" value="1"/>
</dbReference>
<keyword evidence="1 3" id="KW-0378">Hydrolase</keyword>
<dbReference type="EC" id="3.1.5.1" evidence="3"/>
<dbReference type="Gene3D" id="1.10.3210.10">
    <property type="entry name" value="Hypothetical protein af1432"/>
    <property type="match status" value="2"/>
</dbReference>
<dbReference type="SUPFAM" id="SSF109604">
    <property type="entry name" value="HD-domain/PDEase-like"/>
    <property type="match status" value="1"/>
</dbReference>
<accession>A0ABT3A8A4</accession>
<comment type="caution">
    <text evidence="3">The sequence shown here is derived from an EMBL/GenBank/DDBJ whole genome shotgun (WGS) entry which is preliminary data.</text>
</comment>
<dbReference type="InterPro" id="IPR023293">
    <property type="entry name" value="dGTP_triP_hydro_central_sf"/>
</dbReference>
<gene>
    <name evidence="3" type="primary">dgt</name>
    <name evidence="3" type="ORF">OE749_09005</name>
</gene>
<dbReference type="InterPro" id="IPR006261">
    <property type="entry name" value="dGTPase"/>
</dbReference>
<dbReference type="GO" id="GO:0008832">
    <property type="term" value="F:dGTPase activity"/>
    <property type="evidence" value="ECO:0007669"/>
    <property type="project" value="UniProtKB-EC"/>
</dbReference>
<dbReference type="Gene3D" id="1.10.3410.10">
    <property type="entry name" value="putative deoxyguanosinetriphosphate triphosphohydrolase like domain"/>
    <property type="match status" value="1"/>
</dbReference>
<reference evidence="3 4" key="1">
    <citation type="submission" date="2022-10" db="EMBL/GenBank/DDBJ databases">
        <title>Aestuariibacter sp. AA17 isolated from Montipora capitata coral fragment.</title>
        <authorList>
            <person name="Emsley S.A."/>
            <person name="Pfannmuller K.M."/>
            <person name="Loughran R.M."/>
            <person name="Shlafstein M."/>
            <person name="Papke E."/>
            <person name="Saw J.H."/>
            <person name="Ushijima B."/>
            <person name="Videau P."/>
        </authorList>
    </citation>
    <scope>NUCLEOTIDE SEQUENCE [LARGE SCALE GENOMIC DNA]</scope>
    <source>
        <strain evidence="3 4">AA17</strain>
    </source>
</reference>
<dbReference type="InterPro" id="IPR050135">
    <property type="entry name" value="dGTPase-like"/>
</dbReference>
<dbReference type="NCBIfam" id="TIGR01353">
    <property type="entry name" value="dGTP_triPase"/>
    <property type="match status" value="1"/>
</dbReference>
<dbReference type="PANTHER" id="PTHR11373:SF32">
    <property type="entry name" value="DEOXYGUANOSINETRIPHOSPHATE TRIPHOSPHOHYDROLASE"/>
    <property type="match status" value="1"/>
</dbReference>
<dbReference type="NCBIfam" id="NF003429">
    <property type="entry name" value="PRK04926.1"/>
    <property type="match status" value="1"/>
</dbReference>
<evidence type="ECO:0000313" key="3">
    <source>
        <dbReference type="EMBL" id="MCV2884833.1"/>
    </source>
</evidence>
<keyword evidence="4" id="KW-1185">Reference proteome</keyword>
<feature type="domain" description="HD/PDEase" evidence="2">
    <location>
        <begin position="57"/>
        <end position="261"/>
    </location>
</feature>
<proteinExistence type="predicted"/>
<protein>
    <submittedName>
        <fullName evidence="3">DGTPase</fullName>
        <ecNumber evidence="3">3.1.5.1</ecNumber>
    </submittedName>
</protein>
<dbReference type="EMBL" id="JAOWKX010000004">
    <property type="protein sequence ID" value="MCV2884833.1"/>
    <property type="molecule type" value="Genomic_DNA"/>
</dbReference>
<dbReference type="Proteomes" id="UP001652504">
    <property type="component" value="Unassembled WGS sequence"/>
</dbReference>
<name>A0ABT3A8A4_9ALTE</name>
<evidence type="ECO:0000259" key="2">
    <source>
        <dbReference type="SMART" id="SM00471"/>
    </source>
</evidence>
<dbReference type="RefSeq" id="WP_263712115.1">
    <property type="nucleotide sequence ID" value="NZ_JAOWKX010000004.1"/>
</dbReference>
<organism evidence="3 4">
    <name type="scientific">Fluctibacter corallii</name>
    <dbReference type="NCBI Taxonomy" id="2984329"/>
    <lineage>
        <taxon>Bacteria</taxon>
        <taxon>Pseudomonadati</taxon>
        <taxon>Pseudomonadota</taxon>
        <taxon>Gammaproteobacteria</taxon>
        <taxon>Alteromonadales</taxon>
        <taxon>Alteromonadaceae</taxon>
        <taxon>Fluctibacter</taxon>
    </lineage>
</organism>
<dbReference type="InterPro" id="IPR006674">
    <property type="entry name" value="HD_domain"/>
</dbReference>
<dbReference type="InterPro" id="IPR003607">
    <property type="entry name" value="HD/PDEase_dom"/>
</dbReference>
<dbReference type="PANTHER" id="PTHR11373">
    <property type="entry name" value="DEOXYNUCLEOSIDE TRIPHOSPHATE TRIPHOSPHOHYDROLASE"/>
    <property type="match status" value="1"/>
</dbReference>
<evidence type="ECO:0000313" key="4">
    <source>
        <dbReference type="Proteomes" id="UP001652504"/>
    </source>
</evidence>
<dbReference type="Pfam" id="PF01966">
    <property type="entry name" value="HD"/>
    <property type="match status" value="1"/>
</dbReference>
<sequence>MTTYNFTDKVNSQRKFGAPSKVLQNAVESDRGRIINSAAVRRLQQKTQVFPLERNAAVRSRLTHSMEVQQVGRFIVQQIDYGLSHSPYDLGQDQRSMFRAIESLVEMACLMHDVGNPPFGHFGEKAINDWFANHIKAVMPSELRIADPVLYHQACVDVTHFEGNAQAIRQITSLLNLNLTYSQIASVLKYTRPAYIPNSDIKPEFSFLMKKPGFYLSEKAMVEETLNALNIQQGCRHPLSYIMEAADDISYCFADLEDAVEKHVLSVEQLMTYIPAAYEKLGGDPAAQCLSYFGQTLSVKDMLHDAKIRYDKEAVDKANQFFISLRVKFQHLLVDHAAKRFVDNFEAVYNGHFNEGLLGDENPATKLAKALRLTALNHVFNHTEVEMQELRGHRIIHGLLDIYAPLLTLSGEAFTAIVEEQSTNQPNLSLQRRLFNKLSKKHIRAYRSATQSPPDFISADNPVWERYCRCRLLQDYISGMTDQYAYDEYKFLTVQD</sequence>